<accession>A0ABR9PDS9</accession>
<dbReference type="Proteomes" id="UP000806528">
    <property type="component" value="Unassembled WGS sequence"/>
</dbReference>
<sequence>MALFRRRRPADPSNADTTSATSEFWEAWPEVRAALGDAVANDQPAPSEVSDRVTALVRRIHPDLDWEVGPAPRSTGSAEELDLSPDVDPEKLLQQLAAMDDPSHLTSAPEYAMTLRPGSSDDARVQSERWARSAPDDDQWVFRPVRTADLDQLTSSVRWDDHELDLSHVLLSVRVNPGTSKIDVGVYHPDNMFLSDESRAGIADHVVLLALGEDDYVLWIGRVSALEEKPVDPITPANLPAVVKQMGDMLGGQDGWVRGTYKLPLVGGGEILLRHPLHRRTFPALTLATHVIVPFTETDEDKQPAGRSEDALASLEATLESLLGDNGALFGRRTDGGKRQYLYYLDPDSGVLPQFENALMDWPDGEIKLRTELDPGWRHISLFRKPFRNLLG</sequence>
<keyword evidence="3" id="KW-1185">Reference proteome</keyword>
<organism evidence="2 3">
    <name type="scientific">Nocardiopsis coralli</name>
    <dbReference type="NCBI Taxonomy" id="2772213"/>
    <lineage>
        <taxon>Bacteria</taxon>
        <taxon>Bacillati</taxon>
        <taxon>Actinomycetota</taxon>
        <taxon>Actinomycetes</taxon>
        <taxon>Streptosporangiales</taxon>
        <taxon>Nocardiopsidaceae</taxon>
        <taxon>Nocardiopsis</taxon>
    </lineage>
</organism>
<evidence type="ECO:0000256" key="1">
    <source>
        <dbReference type="SAM" id="MobiDB-lite"/>
    </source>
</evidence>
<comment type="caution">
    <text evidence="2">The sequence shown here is derived from an EMBL/GenBank/DDBJ whole genome shotgun (WGS) entry which is preliminary data.</text>
</comment>
<dbReference type="EMBL" id="JADBGI010000032">
    <property type="protein sequence ID" value="MBE3001995.1"/>
    <property type="molecule type" value="Genomic_DNA"/>
</dbReference>
<evidence type="ECO:0000313" key="3">
    <source>
        <dbReference type="Proteomes" id="UP000806528"/>
    </source>
</evidence>
<reference evidence="2 3" key="1">
    <citation type="submission" date="2020-09" db="EMBL/GenBank/DDBJ databases">
        <title>Diversity and distribution of actinomycetes associated with coral in the coast of Hainan.</title>
        <authorList>
            <person name="Li F."/>
        </authorList>
    </citation>
    <scope>NUCLEOTIDE SEQUENCE [LARGE SCALE GENOMIC DNA]</scope>
    <source>
        <strain evidence="2 3">HNM0947</strain>
    </source>
</reference>
<dbReference type="RefSeq" id="WP_193124586.1">
    <property type="nucleotide sequence ID" value="NZ_JADBGI010000032.1"/>
</dbReference>
<proteinExistence type="predicted"/>
<gene>
    <name evidence="2" type="ORF">IDM40_25340</name>
</gene>
<feature type="region of interest" description="Disordered" evidence="1">
    <location>
        <begin position="1"/>
        <end position="22"/>
    </location>
</feature>
<protein>
    <submittedName>
        <fullName evidence="2">DUF695 domain-containing protein</fullName>
    </submittedName>
</protein>
<name>A0ABR9PDS9_9ACTN</name>
<evidence type="ECO:0000313" key="2">
    <source>
        <dbReference type="EMBL" id="MBE3001995.1"/>
    </source>
</evidence>